<keyword evidence="2" id="KW-1185">Reference proteome</keyword>
<gene>
    <name evidence="1" type="ORF">GWK36_13620</name>
</gene>
<dbReference type="InterPro" id="IPR029063">
    <property type="entry name" value="SAM-dependent_MTases_sf"/>
</dbReference>
<dbReference type="RefSeq" id="WP_166271907.1">
    <property type="nucleotide sequence ID" value="NZ_CP048029.1"/>
</dbReference>
<protein>
    <submittedName>
        <fullName evidence="1">Methyltransferase domain-containing protein</fullName>
    </submittedName>
</protein>
<evidence type="ECO:0000313" key="2">
    <source>
        <dbReference type="Proteomes" id="UP000502699"/>
    </source>
</evidence>
<dbReference type="Pfam" id="PF13489">
    <property type="entry name" value="Methyltransf_23"/>
    <property type="match status" value="1"/>
</dbReference>
<evidence type="ECO:0000313" key="1">
    <source>
        <dbReference type="EMBL" id="QIK38844.1"/>
    </source>
</evidence>
<dbReference type="Proteomes" id="UP000502699">
    <property type="component" value="Chromosome"/>
</dbReference>
<dbReference type="Gene3D" id="3.40.50.150">
    <property type="entry name" value="Vaccinia Virus protein VP39"/>
    <property type="match status" value="1"/>
</dbReference>
<proteinExistence type="predicted"/>
<dbReference type="KEGG" id="cjap:GWK36_13620"/>
<dbReference type="CDD" id="cd02440">
    <property type="entry name" value="AdoMet_MTases"/>
    <property type="match status" value="1"/>
</dbReference>
<organism evidence="1 2">
    <name type="scientific">Caldichromatium japonicum</name>
    <dbReference type="NCBI Taxonomy" id="2699430"/>
    <lineage>
        <taxon>Bacteria</taxon>
        <taxon>Pseudomonadati</taxon>
        <taxon>Pseudomonadota</taxon>
        <taxon>Gammaproteobacteria</taxon>
        <taxon>Chromatiales</taxon>
        <taxon>Chromatiaceae</taxon>
        <taxon>Caldichromatium</taxon>
    </lineage>
</organism>
<reference evidence="2" key="1">
    <citation type="submission" date="2020-01" db="EMBL/GenBank/DDBJ databases">
        <title>Caldichromatium gen. nov., sp. nov., a thermophilic purple sulfur bacterium member of the family Chromatiaceae isolated from Nakabusa hot spring, Japan.</title>
        <authorList>
            <person name="Saini M.K."/>
            <person name="Hanada S."/>
            <person name="Tank M."/>
        </authorList>
    </citation>
    <scope>NUCLEOTIDE SEQUENCE [LARGE SCALE GENOMIC DNA]</scope>
    <source>
        <strain evidence="2">No.7</strain>
    </source>
</reference>
<dbReference type="PANTHER" id="PTHR43861:SF1">
    <property type="entry name" value="TRANS-ACONITATE 2-METHYLTRANSFERASE"/>
    <property type="match status" value="1"/>
</dbReference>
<dbReference type="SUPFAM" id="SSF53335">
    <property type="entry name" value="S-adenosyl-L-methionine-dependent methyltransferases"/>
    <property type="match status" value="1"/>
</dbReference>
<keyword evidence="1" id="KW-0489">Methyltransferase</keyword>
<dbReference type="GO" id="GO:0032259">
    <property type="term" value="P:methylation"/>
    <property type="evidence" value="ECO:0007669"/>
    <property type="project" value="UniProtKB-KW"/>
</dbReference>
<dbReference type="AlphaFoldDB" id="A0A6G7VFT2"/>
<name>A0A6G7VFT2_9GAMM</name>
<dbReference type="PANTHER" id="PTHR43861">
    <property type="entry name" value="TRANS-ACONITATE 2-METHYLTRANSFERASE-RELATED"/>
    <property type="match status" value="1"/>
</dbReference>
<dbReference type="EMBL" id="CP048029">
    <property type="protein sequence ID" value="QIK38844.1"/>
    <property type="molecule type" value="Genomic_DNA"/>
</dbReference>
<dbReference type="GO" id="GO:0008168">
    <property type="term" value="F:methyltransferase activity"/>
    <property type="evidence" value="ECO:0007669"/>
    <property type="project" value="UniProtKB-KW"/>
</dbReference>
<sequence length="205" mass="23017">MQDPSAALQRAYETLAATYEANRGQFDLSAILADLIARLPERGRLLDLGCGTGEPVARAFLDRNWSVVGVDFCAAMLELAARHCPEMERIQADMRSLDFAPGQFDAITLVYSLFHVPWPEHPALFARFYDWLKPNGLLLFTYATADYTDQERFAGFKTFMDQELPYSHTTPAGLFDQLSDAGFAIEKAETHDIGGERFLWVLARA</sequence>
<accession>A0A6G7VFT2</accession>
<keyword evidence="1" id="KW-0808">Transferase</keyword>